<reference evidence="2" key="1">
    <citation type="journal article" date="2021" name="Nat. Commun.">
        <title>Genetic determinants of endophytism in the Arabidopsis root mycobiome.</title>
        <authorList>
            <person name="Mesny F."/>
            <person name="Miyauchi S."/>
            <person name="Thiergart T."/>
            <person name="Pickel B."/>
            <person name="Atanasova L."/>
            <person name="Karlsson M."/>
            <person name="Huettel B."/>
            <person name="Barry K.W."/>
            <person name="Haridas S."/>
            <person name="Chen C."/>
            <person name="Bauer D."/>
            <person name="Andreopoulos W."/>
            <person name="Pangilinan J."/>
            <person name="LaButti K."/>
            <person name="Riley R."/>
            <person name="Lipzen A."/>
            <person name="Clum A."/>
            <person name="Drula E."/>
            <person name="Henrissat B."/>
            <person name="Kohler A."/>
            <person name="Grigoriev I.V."/>
            <person name="Martin F.M."/>
            <person name="Hacquard S."/>
        </authorList>
    </citation>
    <scope>NUCLEOTIDE SEQUENCE</scope>
    <source>
        <strain evidence="2">MPI-CAGE-CH-0235</strain>
    </source>
</reference>
<gene>
    <name evidence="2" type="ORF">B0I35DRAFT_444061</name>
</gene>
<sequence length="147" mass="16711">MARHRSCGPPGAGMKMSLGCFLVLVQMRPISTQKTTEGAGRCLRGLLGIHERFWLSWPLPGCISIRARPVLMQRIAKVKRRCGGPLRMGMRLLSISFLPQASLISMQRVLCSMRRRYWVPFGMDMRLSLDSFLLQTRSMSMQRVITV</sequence>
<keyword evidence="3" id="KW-1185">Reference proteome</keyword>
<evidence type="ECO:0000313" key="3">
    <source>
        <dbReference type="Proteomes" id="UP000813444"/>
    </source>
</evidence>
<evidence type="ECO:0000256" key="1">
    <source>
        <dbReference type="SAM" id="SignalP"/>
    </source>
</evidence>
<dbReference type="EMBL" id="JAGPNK010000018">
    <property type="protein sequence ID" value="KAH7305579.1"/>
    <property type="molecule type" value="Genomic_DNA"/>
</dbReference>
<protein>
    <recommendedName>
        <fullName evidence="4">Secreted protein</fullName>
    </recommendedName>
</protein>
<comment type="caution">
    <text evidence="2">The sequence shown here is derived from an EMBL/GenBank/DDBJ whole genome shotgun (WGS) entry which is preliminary data.</text>
</comment>
<name>A0A8K0SKH7_9HYPO</name>
<evidence type="ECO:0000313" key="2">
    <source>
        <dbReference type="EMBL" id="KAH7305579.1"/>
    </source>
</evidence>
<organism evidence="2 3">
    <name type="scientific">Stachybotrys elegans</name>
    <dbReference type="NCBI Taxonomy" id="80388"/>
    <lineage>
        <taxon>Eukaryota</taxon>
        <taxon>Fungi</taxon>
        <taxon>Dikarya</taxon>
        <taxon>Ascomycota</taxon>
        <taxon>Pezizomycotina</taxon>
        <taxon>Sordariomycetes</taxon>
        <taxon>Hypocreomycetidae</taxon>
        <taxon>Hypocreales</taxon>
        <taxon>Stachybotryaceae</taxon>
        <taxon>Stachybotrys</taxon>
    </lineage>
</organism>
<dbReference type="Proteomes" id="UP000813444">
    <property type="component" value="Unassembled WGS sequence"/>
</dbReference>
<evidence type="ECO:0008006" key="4">
    <source>
        <dbReference type="Google" id="ProtNLM"/>
    </source>
</evidence>
<accession>A0A8K0SKH7</accession>
<keyword evidence="1" id="KW-0732">Signal</keyword>
<proteinExistence type="predicted"/>
<dbReference type="AlphaFoldDB" id="A0A8K0SKH7"/>
<feature type="chain" id="PRO_5035432821" description="Secreted protein" evidence="1">
    <location>
        <begin position="33"/>
        <end position="147"/>
    </location>
</feature>
<feature type="signal peptide" evidence="1">
    <location>
        <begin position="1"/>
        <end position="32"/>
    </location>
</feature>